<evidence type="ECO:0000256" key="5">
    <source>
        <dbReference type="ARBA" id="ARBA00023180"/>
    </source>
</evidence>
<keyword evidence="3" id="KW-0808">Transferase</keyword>
<proteinExistence type="predicted"/>
<gene>
    <name evidence="6" type="ORF">CSSPJE1EN2_LOCUS22509</name>
</gene>
<evidence type="ECO:0000256" key="1">
    <source>
        <dbReference type="ARBA" id="ARBA00004606"/>
    </source>
</evidence>
<protein>
    <recommendedName>
        <fullName evidence="8">Core-2/I-branching beta-1,6-N-acetylglucosaminyltransferase family protein</fullName>
    </recommendedName>
</protein>
<accession>A0ABP1BXE2</accession>
<evidence type="ECO:0000256" key="3">
    <source>
        <dbReference type="ARBA" id="ARBA00022679"/>
    </source>
</evidence>
<sequence length="372" mass="43406">MKKRVSGYPRWRWRAGAVLFVGSSLVILFLLKLQSLVLDNSLDDVLLTSHRDTGSTEYRNSTKPKLAFMFLARESMPLDILWQHFFEGSHEHEYSVYIHARPGYVYTKTATKCHAFINRQIKKPIQAWWGEATMIEAERLLLSAALQDPLNLRFLLLSDSCIPLYNFGYVYNYVMSSHKSFVDSFVDYNDTQYNSKMSSVIPKGAWRKGSQWFVLIRKHAEKIVTDSLVFPVFQNHCKVNKTQENCIPDEHYIQTLLAMQEMETEIERRTLTYTWWENSKSGKGREGWHPVTFNTADATLKTITNIQNVNNVRYDTESRIEWCSSEGQPRPCYLFARKFTRGAAFQLLDLMVMKEENRDARKDLLDTQMEPS</sequence>
<dbReference type="EMBL" id="OZ023709">
    <property type="protein sequence ID" value="CAK9881110.1"/>
    <property type="molecule type" value="Genomic_DNA"/>
</dbReference>
<keyword evidence="5" id="KW-0325">Glycoprotein</keyword>
<dbReference type="Pfam" id="PF02485">
    <property type="entry name" value="Branch"/>
    <property type="match status" value="1"/>
</dbReference>
<reference evidence="6" key="1">
    <citation type="submission" date="2024-03" db="EMBL/GenBank/DDBJ databases">
        <authorList>
            <consortium name="ELIXIR-Norway"/>
            <consortium name="Elixir Norway"/>
        </authorList>
    </citation>
    <scope>NUCLEOTIDE SEQUENCE</scope>
</reference>
<evidence type="ECO:0000256" key="2">
    <source>
        <dbReference type="ARBA" id="ARBA00022676"/>
    </source>
</evidence>
<evidence type="ECO:0000256" key="4">
    <source>
        <dbReference type="ARBA" id="ARBA00023136"/>
    </source>
</evidence>
<keyword evidence="2" id="KW-0328">Glycosyltransferase</keyword>
<evidence type="ECO:0008006" key="8">
    <source>
        <dbReference type="Google" id="ProtNLM"/>
    </source>
</evidence>
<dbReference type="InterPro" id="IPR044174">
    <property type="entry name" value="BC10-like"/>
</dbReference>
<comment type="subcellular location">
    <subcellularLocation>
        <location evidence="1">Membrane</location>
        <topology evidence="1">Single-pass type II membrane protein</topology>
    </subcellularLocation>
</comment>
<dbReference type="PANTHER" id="PTHR31042">
    <property type="entry name" value="CORE-2/I-BRANCHING BETA-1,6-N-ACETYLGLUCOSAMINYLTRANSFERASE FAMILY PROTEIN-RELATED"/>
    <property type="match status" value="1"/>
</dbReference>
<evidence type="ECO:0000313" key="6">
    <source>
        <dbReference type="EMBL" id="CAK9881110.1"/>
    </source>
</evidence>
<keyword evidence="7" id="KW-1185">Reference proteome</keyword>
<dbReference type="PANTHER" id="PTHR31042:SF145">
    <property type="entry name" value="CORE-2_I-BRANCHING BETA-1,6-N-ACETYLGLUCOSAMINYLTRANSFERASE FAMILY PROTEIN"/>
    <property type="match status" value="1"/>
</dbReference>
<name>A0ABP1BXE2_9BRYO</name>
<evidence type="ECO:0000313" key="7">
    <source>
        <dbReference type="Proteomes" id="UP001497522"/>
    </source>
</evidence>
<feature type="non-terminal residue" evidence="6">
    <location>
        <position position="1"/>
    </location>
</feature>
<keyword evidence="4" id="KW-0472">Membrane</keyword>
<dbReference type="InterPro" id="IPR003406">
    <property type="entry name" value="Glyco_trans_14"/>
</dbReference>
<organism evidence="6 7">
    <name type="scientific">Sphagnum jensenii</name>
    <dbReference type="NCBI Taxonomy" id="128206"/>
    <lineage>
        <taxon>Eukaryota</taxon>
        <taxon>Viridiplantae</taxon>
        <taxon>Streptophyta</taxon>
        <taxon>Embryophyta</taxon>
        <taxon>Bryophyta</taxon>
        <taxon>Sphagnophytina</taxon>
        <taxon>Sphagnopsida</taxon>
        <taxon>Sphagnales</taxon>
        <taxon>Sphagnaceae</taxon>
        <taxon>Sphagnum</taxon>
    </lineage>
</organism>
<dbReference type="Proteomes" id="UP001497522">
    <property type="component" value="Chromosome 8"/>
</dbReference>